<keyword evidence="3" id="KW-0560">Oxidoreductase</keyword>
<dbReference type="AlphaFoldDB" id="A0A2W0CBK3"/>
<feature type="region of interest" description="Disordered" evidence="2">
    <location>
        <begin position="154"/>
        <end position="175"/>
    </location>
</feature>
<feature type="compositionally biased region" description="Basic residues" evidence="2">
    <location>
        <begin position="66"/>
        <end position="81"/>
    </location>
</feature>
<reference evidence="3 4" key="1">
    <citation type="submission" date="2018-01" db="EMBL/GenBank/DDBJ databases">
        <title>Genome sequence of the PGP bacterium Paenibacillus illinoisensis E3.</title>
        <authorList>
            <person name="Rolli E."/>
            <person name="Marasco R."/>
            <person name="Bessem C."/>
            <person name="Michoud G."/>
            <person name="Gaiarsa S."/>
            <person name="Borin S."/>
            <person name="Daffonchio D."/>
        </authorList>
    </citation>
    <scope>NUCLEOTIDE SEQUENCE [LARGE SCALE GENOMIC DNA]</scope>
    <source>
        <strain evidence="3 4">E3</strain>
    </source>
</reference>
<comment type="caution">
    <text evidence="3">The sequence shown here is derived from an EMBL/GenBank/DDBJ whole genome shotgun (WGS) entry which is preliminary data.</text>
</comment>
<dbReference type="EC" id="1.1.1.133" evidence="3"/>
<dbReference type="Pfam" id="PF01391">
    <property type="entry name" value="Collagen"/>
    <property type="match status" value="1"/>
</dbReference>
<accession>A0A2W0CBK3</accession>
<feature type="compositionally biased region" description="Basic residues" evidence="2">
    <location>
        <begin position="21"/>
        <end position="39"/>
    </location>
</feature>
<protein>
    <submittedName>
        <fullName evidence="3">Cysteine-rich acidic integral membrane protein</fullName>
        <ecNumber evidence="3">1.1.1.133</ecNumber>
    </submittedName>
</protein>
<dbReference type="InterPro" id="IPR008160">
    <property type="entry name" value="Collagen"/>
</dbReference>
<feature type="compositionally biased region" description="Basic and acidic residues" evidence="2">
    <location>
        <begin position="50"/>
        <end position="64"/>
    </location>
</feature>
<dbReference type="EMBL" id="PRLG01000039">
    <property type="protein sequence ID" value="PYY25178.1"/>
    <property type="molecule type" value="Genomic_DNA"/>
</dbReference>
<evidence type="ECO:0000313" key="3">
    <source>
        <dbReference type="EMBL" id="PYY25178.1"/>
    </source>
</evidence>
<dbReference type="PANTHER" id="PTHR37456:SF3">
    <property type="entry name" value="COLLAGEN ALPHA-1(XXV) CHAIN"/>
    <property type="match status" value="1"/>
</dbReference>
<evidence type="ECO:0000256" key="2">
    <source>
        <dbReference type="SAM" id="MobiDB-lite"/>
    </source>
</evidence>
<gene>
    <name evidence="3" type="primary">craM</name>
    <name evidence="3" type="ORF">PIL02S_06772</name>
</gene>
<dbReference type="GO" id="GO:0008831">
    <property type="term" value="F:dTDP-4-dehydrorhamnose reductase activity"/>
    <property type="evidence" value="ECO:0007669"/>
    <property type="project" value="UniProtKB-EC"/>
</dbReference>
<proteinExistence type="predicted"/>
<name>A0A2W0CBK3_9BACL</name>
<dbReference type="Proteomes" id="UP000247459">
    <property type="component" value="Unassembled WGS sequence"/>
</dbReference>
<dbReference type="PANTHER" id="PTHR37456">
    <property type="entry name" value="SI:CH211-266K2.1"/>
    <property type="match status" value="1"/>
</dbReference>
<keyword evidence="1" id="KW-0677">Repeat</keyword>
<evidence type="ECO:0000313" key="4">
    <source>
        <dbReference type="Proteomes" id="UP000247459"/>
    </source>
</evidence>
<evidence type="ECO:0000256" key="1">
    <source>
        <dbReference type="ARBA" id="ARBA00022737"/>
    </source>
</evidence>
<feature type="region of interest" description="Disordered" evidence="2">
    <location>
        <begin position="14"/>
        <end position="100"/>
    </location>
</feature>
<dbReference type="InterPro" id="IPR050938">
    <property type="entry name" value="Collagen_Structural_Proteins"/>
</dbReference>
<organism evidence="3 4">
    <name type="scientific">Paenibacillus illinoisensis</name>
    <dbReference type="NCBI Taxonomy" id="59845"/>
    <lineage>
        <taxon>Bacteria</taxon>
        <taxon>Bacillati</taxon>
        <taxon>Bacillota</taxon>
        <taxon>Bacilli</taxon>
        <taxon>Bacillales</taxon>
        <taxon>Paenibacillaceae</taxon>
        <taxon>Paenibacillus</taxon>
    </lineage>
</organism>
<sequence length="437" mass="42166">MTFSLDLNQITRIKENALRQQPKKASHRSSTKKKLKKTKPCYSQIQNHEPPQDHKPSCSRDAYSKKYNKKKKSRKCKRVCRGWRGPRGYRGIKGDQGAAGSVGPVGVTGVTGATGAKGIGAAGAQGITGTTGATGLTGATGGVGAAGAQGVTGATGATSSTGATGGAGAAGAQGATGATGATGPTGTSGGVGAAGATGVTGATGATGLTGATGGVGAAGATGVTGATGATGLTGATGGVGAAGATGVTGVTGATGLTGVTGVTGATGIAGIDSPFIETLKIGDIDTLIPFNAGSGNNQAIGALAFDGQDSTISRLAAFVTQMGTNTGTFQMAVLEPVTGTTASVIGVTTVATTITPGLFILPLTAPVTLSGNIVYYLAVYNQINGSSIGGRTTGTGTVDDAIPINFRVQNLTGFAVGDVINTSDVSLLLSPWVAGLV</sequence>